<feature type="compositionally biased region" description="Polar residues" evidence="1">
    <location>
        <begin position="285"/>
        <end position="304"/>
    </location>
</feature>
<feature type="compositionally biased region" description="Low complexity" evidence="1">
    <location>
        <begin position="427"/>
        <end position="439"/>
    </location>
</feature>
<dbReference type="PANTHER" id="PTHR32289">
    <property type="entry name" value="PROTEIN FAM167A"/>
    <property type="match status" value="1"/>
</dbReference>
<evidence type="ECO:0000256" key="1">
    <source>
        <dbReference type="SAM" id="MobiDB-lite"/>
    </source>
</evidence>
<dbReference type="EnsemblMetazoa" id="XM_003723237">
    <property type="protein sequence ID" value="XP_003723285"/>
    <property type="gene ID" value="LOC100893741"/>
</dbReference>
<organism evidence="2 3">
    <name type="scientific">Strongylocentrotus purpuratus</name>
    <name type="common">Purple sea urchin</name>
    <dbReference type="NCBI Taxonomy" id="7668"/>
    <lineage>
        <taxon>Eukaryota</taxon>
        <taxon>Metazoa</taxon>
        <taxon>Echinodermata</taxon>
        <taxon>Eleutherozoa</taxon>
        <taxon>Echinozoa</taxon>
        <taxon>Echinoidea</taxon>
        <taxon>Euechinoidea</taxon>
        <taxon>Echinacea</taxon>
        <taxon>Camarodonta</taxon>
        <taxon>Echinidea</taxon>
        <taxon>Strongylocentrotidae</taxon>
        <taxon>Strongylocentrotus</taxon>
    </lineage>
</organism>
<sequence length="556" mass="61192">MANTLGIRIVRPVTLRKFQQPEIDLSKERDTSSPLLSSNRARSPAQGLTEDCKRGKTWNAHPQSQQPSPVDRSTQTHCTHHIRHTDISIRSTGADDKVDMPVSSTLTHYSLHQNNQNFSNFDRDSQKSMDYPAHGRTLTNTSTFNGIKQSGYDIYGGELEYRSGASIPGGDSAAGRVGGGVSCSGPVVKQSGSLVDEFGLKEAPHRLGSSSKDTYSKMTRAVTQKPEGIGESLVWLKRELMDLRNTDQELTRTLFTLQTKIRDLKNKINQDEADDDDDDSEKTDYPSSWSSNGHRTDSFSTPGSQKKRGVNIIKEEENDEEPVIEDKQVIQLNTAVTVTRTAITEVNAVNPVNVTAVNGNSTHGNLMNGTAVNHNAEGYSRNTNNSLDQTVRPPVSQRKSVTSDGLKNYSNLEKPNLPPPPPPPVSASPTPSLKSASSSEVVNRFAIMKEESKRDSMSSSSFVSSSSSSFMSSLEELRLPDVSRDHRSSGRSFDRMTFEEEEEESEDMVHQGGEDSSMKDNELDIDDNGNEETTSDDTTEASKLMDSIWAEVAMFS</sequence>
<feature type="compositionally biased region" description="Polar residues" evidence="1">
    <location>
        <begin position="380"/>
        <end position="389"/>
    </location>
</feature>
<reference evidence="2" key="2">
    <citation type="submission" date="2021-01" db="UniProtKB">
        <authorList>
            <consortium name="EnsemblMetazoa"/>
        </authorList>
    </citation>
    <scope>IDENTIFICATION</scope>
</reference>
<dbReference type="OrthoDB" id="10529560at2759"/>
<feature type="compositionally biased region" description="Acidic residues" evidence="1">
    <location>
        <begin position="523"/>
        <end position="539"/>
    </location>
</feature>
<feature type="compositionally biased region" description="Basic and acidic residues" evidence="1">
    <location>
        <begin position="507"/>
        <end position="522"/>
    </location>
</feature>
<feature type="compositionally biased region" description="Pro residues" evidence="1">
    <location>
        <begin position="416"/>
        <end position="426"/>
    </location>
</feature>
<keyword evidence="3" id="KW-1185">Reference proteome</keyword>
<evidence type="ECO:0000313" key="2">
    <source>
        <dbReference type="EnsemblMetazoa" id="XP_003723285"/>
    </source>
</evidence>
<name>A0A7M7GJ54_STRPU</name>
<feature type="compositionally biased region" description="Basic and acidic residues" evidence="1">
    <location>
        <begin position="475"/>
        <end position="498"/>
    </location>
</feature>
<dbReference type="KEGG" id="spu:100893741"/>
<dbReference type="GeneID" id="100893741"/>
<feature type="region of interest" description="Disordered" evidence="1">
    <location>
        <begin position="24"/>
        <end position="78"/>
    </location>
</feature>
<proteinExistence type="predicted"/>
<dbReference type="AlphaFoldDB" id="A0A7M7GJ54"/>
<dbReference type="InParanoid" id="A0A7M7GJ54"/>
<feature type="compositionally biased region" description="Acidic residues" evidence="1">
    <location>
        <begin position="271"/>
        <end position="281"/>
    </location>
</feature>
<protein>
    <submittedName>
        <fullName evidence="2">Uncharacterized protein</fullName>
    </submittedName>
</protein>
<feature type="compositionally biased region" description="Polar residues" evidence="1">
    <location>
        <begin position="32"/>
        <end position="41"/>
    </location>
</feature>
<feature type="compositionally biased region" description="Basic and acidic residues" evidence="1">
    <location>
        <begin position="447"/>
        <end position="456"/>
    </location>
</feature>
<reference evidence="3" key="1">
    <citation type="submission" date="2015-02" db="EMBL/GenBank/DDBJ databases">
        <title>Genome sequencing for Strongylocentrotus purpuratus.</title>
        <authorList>
            <person name="Murali S."/>
            <person name="Liu Y."/>
            <person name="Vee V."/>
            <person name="English A."/>
            <person name="Wang M."/>
            <person name="Skinner E."/>
            <person name="Han Y."/>
            <person name="Muzny D.M."/>
            <person name="Worley K.C."/>
            <person name="Gibbs R.A."/>
        </authorList>
    </citation>
    <scope>NUCLEOTIDE SEQUENCE</scope>
</reference>
<feature type="compositionally biased region" description="Polar residues" evidence="1">
    <location>
        <begin position="397"/>
        <end position="413"/>
    </location>
</feature>
<feature type="compositionally biased region" description="Low complexity" evidence="1">
    <location>
        <begin position="457"/>
        <end position="473"/>
    </location>
</feature>
<dbReference type="InterPro" id="IPR051771">
    <property type="entry name" value="FAM167_domain"/>
</dbReference>
<evidence type="ECO:0000313" key="3">
    <source>
        <dbReference type="Proteomes" id="UP000007110"/>
    </source>
</evidence>
<feature type="region of interest" description="Disordered" evidence="1">
    <location>
        <begin position="268"/>
        <end position="309"/>
    </location>
</feature>
<feature type="region of interest" description="Disordered" evidence="1">
    <location>
        <begin position="374"/>
        <end position="542"/>
    </location>
</feature>
<feature type="compositionally biased region" description="Polar residues" evidence="1">
    <location>
        <begin position="60"/>
        <end position="77"/>
    </location>
</feature>
<dbReference type="RefSeq" id="XP_003723285.2">
    <property type="nucleotide sequence ID" value="XM_003723237.3"/>
</dbReference>
<dbReference type="PANTHER" id="PTHR32289:SF1">
    <property type="entry name" value="PROTEIN FAM167A-LIKE"/>
    <property type="match status" value="1"/>
</dbReference>
<dbReference type="Proteomes" id="UP000007110">
    <property type="component" value="Unassembled WGS sequence"/>
</dbReference>
<accession>A0A7M7GJ54</accession>